<feature type="region of interest" description="Disordered" evidence="2">
    <location>
        <begin position="128"/>
        <end position="156"/>
    </location>
</feature>
<dbReference type="AlphaFoldDB" id="A0A7K4S8H5"/>
<feature type="coiled-coil region" evidence="1">
    <location>
        <begin position="195"/>
        <end position="260"/>
    </location>
</feature>
<keyword evidence="4" id="KW-1185">Reference proteome</keyword>
<name>A0A7K4S8H5_COLPI</name>
<keyword evidence="1" id="KW-0175">Coiled coil</keyword>
<evidence type="ECO:0000256" key="1">
    <source>
        <dbReference type="SAM" id="Coils"/>
    </source>
</evidence>
<dbReference type="Proteomes" id="UP000530263">
    <property type="component" value="Unassembled WGS sequence"/>
</dbReference>
<reference evidence="3 4" key="1">
    <citation type="submission" date="2019-09" db="EMBL/GenBank/DDBJ databases">
        <title>Bird 10,000 Genomes (B10K) Project - Family phase.</title>
        <authorList>
            <person name="Zhang G."/>
        </authorList>
    </citation>
    <scope>NUCLEOTIDE SEQUENCE [LARGE SCALE GENOMIC DNA]</scope>
    <source>
        <strain evidence="3">B10K-DU-021-26</strain>
        <tissue evidence="3">Mixed tissue sample</tissue>
    </source>
</reference>
<feature type="compositionally biased region" description="Basic residues" evidence="2">
    <location>
        <begin position="1"/>
        <end position="10"/>
    </location>
</feature>
<feature type="non-terminal residue" evidence="3">
    <location>
        <position position="413"/>
    </location>
</feature>
<protein>
    <submittedName>
        <fullName evidence="3">T3JAM protein</fullName>
    </submittedName>
</protein>
<feature type="compositionally biased region" description="Polar residues" evidence="2">
    <location>
        <begin position="403"/>
        <end position="413"/>
    </location>
</feature>
<evidence type="ECO:0000256" key="2">
    <source>
        <dbReference type="SAM" id="MobiDB-lite"/>
    </source>
</evidence>
<dbReference type="InterPro" id="IPR051176">
    <property type="entry name" value="Cent_Immune-Sig_Mod"/>
</dbReference>
<evidence type="ECO:0000313" key="3">
    <source>
        <dbReference type="EMBL" id="NWQ81342.1"/>
    </source>
</evidence>
<dbReference type="EMBL" id="VYZG01001655">
    <property type="protein sequence ID" value="NWQ81342.1"/>
    <property type="molecule type" value="Genomic_DNA"/>
</dbReference>
<feature type="compositionally biased region" description="Basic and acidic residues" evidence="2">
    <location>
        <begin position="11"/>
        <end position="30"/>
    </location>
</feature>
<feature type="non-terminal residue" evidence="3">
    <location>
        <position position="1"/>
    </location>
</feature>
<feature type="region of interest" description="Disordered" evidence="2">
    <location>
        <begin position="65"/>
        <end position="100"/>
    </location>
</feature>
<evidence type="ECO:0000313" key="4">
    <source>
        <dbReference type="Proteomes" id="UP000530263"/>
    </source>
</evidence>
<feature type="region of interest" description="Disordered" evidence="2">
    <location>
        <begin position="368"/>
        <end position="413"/>
    </location>
</feature>
<accession>A0A7K4S8H5</accession>
<dbReference type="PANTHER" id="PTHR15715:SF21">
    <property type="entry name" value="TRAF3-INTERACTING JNK-ACTIVATING MODULATOR"/>
    <property type="match status" value="1"/>
</dbReference>
<dbReference type="PANTHER" id="PTHR15715">
    <property type="entry name" value="CENTROSOMAL PROTEIN OF 170 KDA"/>
    <property type="match status" value="1"/>
</dbReference>
<proteinExistence type="predicted"/>
<dbReference type="OrthoDB" id="8886722at2759"/>
<feature type="region of interest" description="Disordered" evidence="2">
    <location>
        <begin position="1"/>
        <end position="34"/>
    </location>
</feature>
<sequence>MINQPQKRRPQRESYDEKCERRHEMRENLRRRNNVTTCRHLGRGTQGSPQSPRHREFLRRRNLASDAGRTSLGQEPGGHVPMGPSSLVEPGAPVLPQDPRSCPMFPPTRSPLSLSVPLGISAEAVPRRGASVNTQGRAPGGPQQFQGVPADQIPPSPQEALHRELLLKQKMVILQELFSTLLQASEKSWQGQLNEDKLKCKLRALENQLQACTQSYSKECVKKILVEMEDQKQTYEQKAKEALQKMLEDKLQTEQQLQNSQVSNKAYTWLCFKLVLLQLRVPTFQGKVMSTLPLVTNMQKLPFFLAAELSPKQLGGNLCSTDKLQKEQNQKVTLEATISHLHKLIQSQTDGGKSQEVTVQRQDQVFTTQTPPLIPAKEKQNAVVEHPEEEEGEERLKDEMQKRTSQLTAKEKE</sequence>
<comment type="caution">
    <text evidence="3">The sequence shown here is derived from an EMBL/GenBank/DDBJ whole genome shotgun (WGS) entry which is preliminary data.</text>
</comment>
<organism evidence="3 4">
    <name type="scientific">Columbina picui</name>
    <name type="common">Picui ground-dove</name>
    <dbReference type="NCBI Taxonomy" id="115618"/>
    <lineage>
        <taxon>Eukaryota</taxon>
        <taxon>Metazoa</taxon>
        <taxon>Chordata</taxon>
        <taxon>Craniata</taxon>
        <taxon>Vertebrata</taxon>
        <taxon>Euteleostomi</taxon>
        <taxon>Archelosauria</taxon>
        <taxon>Archosauria</taxon>
        <taxon>Dinosauria</taxon>
        <taxon>Saurischia</taxon>
        <taxon>Theropoda</taxon>
        <taxon>Coelurosauria</taxon>
        <taxon>Aves</taxon>
        <taxon>Neognathae</taxon>
        <taxon>Neoaves</taxon>
        <taxon>Columbimorphae</taxon>
        <taxon>Columbiformes</taxon>
        <taxon>Columbidae</taxon>
        <taxon>Columbina</taxon>
    </lineage>
</organism>
<gene>
    <name evidence="3" type="primary">Traf3ip3</name>
    <name evidence="3" type="ORF">COLPIC_R03341</name>
</gene>